<dbReference type="EMBL" id="FMIN01000030">
    <property type="protein sequence ID" value="SCL83331.1"/>
    <property type="molecule type" value="Genomic_DNA"/>
</dbReference>
<gene>
    <name evidence="1" type="ORF">PCHDS_000493900</name>
</gene>
<accession>A0A1C6WA53</accession>
<dbReference type="AlphaFoldDB" id="A0A1C6WA53"/>
<organism evidence="1">
    <name type="scientific">Plasmodium chabaudi adami</name>
    <dbReference type="NCBI Taxonomy" id="5826"/>
    <lineage>
        <taxon>Eukaryota</taxon>
        <taxon>Sar</taxon>
        <taxon>Alveolata</taxon>
        <taxon>Apicomplexa</taxon>
        <taxon>Aconoidasida</taxon>
        <taxon>Haemosporida</taxon>
        <taxon>Plasmodiidae</taxon>
        <taxon>Plasmodium</taxon>
        <taxon>Plasmodium (Vinckeia)</taxon>
    </lineage>
</organism>
<protein>
    <submittedName>
        <fullName evidence="1">Uncharacterized protein</fullName>
    </submittedName>
</protein>
<dbReference type="Proteomes" id="UP000507536">
    <property type="component" value="Unassembled WGS sequence"/>
</dbReference>
<name>A0A1C6WA53_PLACE</name>
<proteinExistence type="predicted"/>
<evidence type="ECO:0000313" key="1">
    <source>
        <dbReference type="EMBL" id="SCL83331.1"/>
    </source>
</evidence>
<reference evidence="1" key="1">
    <citation type="submission" date="2016-08" db="EMBL/GenBank/DDBJ databases">
        <authorList>
            <consortium name="Pathogen Informatics"/>
        </authorList>
    </citation>
    <scope>NUCLEOTIDE SEQUENCE</scope>
    <source>
        <strain evidence="1">DS</strain>
    </source>
</reference>
<sequence length="89" mass="9844">MTVGRWSWKSKSAKECILVEVAIIQMRTLKTEVEKGFLSTVIVQELAAPKGKLKCVNWGYDAAGNRDHSPLPERETADLGINLVGEEVC</sequence>